<dbReference type="SUPFAM" id="SSF51445">
    <property type="entry name" value="(Trans)glycosidases"/>
    <property type="match status" value="1"/>
</dbReference>
<comment type="catalytic activity">
    <reaction evidence="4">
        <text>Hydrolysis of (1-&gt;4)-alpha-D-glucosidic linkages in polysaccharides so as to remove successive maltose units from the non-reducing ends of the chains.</text>
        <dbReference type="EC" id="3.2.1.2"/>
    </reaction>
</comment>
<reference evidence="5" key="1">
    <citation type="submission" date="2021-01" db="EMBL/GenBank/DDBJ databases">
        <authorList>
            <person name="Corre E."/>
            <person name="Pelletier E."/>
            <person name="Niang G."/>
            <person name="Scheremetjew M."/>
            <person name="Finn R."/>
            <person name="Kale V."/>
            <person name="Holt S."/>
            <person name="Cochrane G."/>
            <person name="Meng A."/>
            <person name="Brown T."/>
            <person name="Cohen L."/>
        </authorList>
    </citation>
    <scope>NUCLEOTIDE SEQUENCE</scope>
    <source>
        <strain evidence="5">CCMP 769</strain>
    </source>
</reference>
<dbReference type="PRINTS" id="PR00750">
    <property type="entry name" value="BETAAMYLASE"/>
</dbReference>
<evidence type="ECO:0000256" key="2">
    <source>
        <dbReference type="ARBA" id="ARBA00023277"/>
    </source>
</evidence>
<dbReference type="EC" id="3.2.1.2" evidence="4"/>
<organism evidence="5">
    <name type="scientific">Rhodosorus marinus</name>
    <dbReference type="NCBI Taxonomy" id="101924"/>
    <lineage>
        <taxon>Eukaryota</taxon>
        <taxon>Rhodophyta</taxon>
        <taxon>Stylonematophyceae</taxon>
        <taxon>Stylonematales</taxon>
        <taxon>Stylonemataceae</taxon>
        <taxon>Rhodosorus</taxon>
    </lineage>
</organism>
<dbReference type="InterPro" id="IPR017853">
    <property type="entry name" value="GH"/>
</dbReference>
<evidence type="ECO:0000256" key="4">
    <source>
        <dbReference type="RuleBase" id="RU000509"/>
    </source>
</evidence>
<dbReference type="PANTHER" id="PTHR31352:SF1">
    <property type="entry name" value="BETA-AMYLASE 3, CHLOROPLASTIC"/>
    <property type="match status" value="1"/>
</dbReference>
<dbReference type="GO" id="GO:0016161">
    <property type="term" value="F:beta-amylase activity"/>
    <property type="evidence" value="ECO:0007669"/>
    <property type="project" value="UniProtKB-EC"/>
</dbReference>
<proteinExistence type="inferred from homology"/>
<evidence type="ECO:0000256" key="3">
    <source>
        <dbReference type="ARBA" id="ARBA00023326"/>
    </source>
</evidence>
<comment type="similarity">
    <text evidence="1 4">Belongs to the glycosyl hydrolase 14 family.</text>
</comment>
<name>A0A7S3ECE1_9RHOD</name>
<dbReference type="PANTHER" id="PTHR31352">
    <property type="entry name" value="BETA-AMYLASE 1, CHLOROPLASTIC"/>
    <property type="match status" value="1"/>
</dbReference>
<protein>
    <recommendedName>
        <fullName evidence="4">Beta-amylase</fullName>
        <ecNumber evidence="4">3.2.1.2</ecNumber>
    </recommendedName>
</protein>
<keyword evidence="2 4" id="KW-0119">Carbohydrate metabolism</keyword>
<keyword evidence="3 4" id="KW-0624">Polysaccharide degradation</keyword>
<dbReference type="Pfam" id="PF01373">
    <property type="entry name" value="Glyco_hydro_14"/>
    <property type="match status" value="1"/>
</dbReference>
<gene>
    <name evidence="5" type="ORF">RMAR00112_LOCUS10878</name>
</gene>
<evidence type="ECO:0000256" key="1">
    <source>
        <dbReference type="ARBA" id="ARBA00005652"/>
    </source>
</evidence>
<keyword evidence="4" id="KW-0326">Glycosidase</keyword>
<keyword evidence="4" id="KW-0378">Hydrolase</keyword>
<accession>A0A7S3ECE1</accession>
<dbReference type="Gene3D" id="3.20.20.80">
    <property type="entry name" value="Glycosidases"/>
    <property type="match status" value="1"/>
</dbReference>
<evidence type="ECO:0000313" key="5">
    <source>
        <dbReference type="EMBL" id="CAE0042907.1"/>
    </source>
</evidence>
<sequence length="464" mass="52682">MRWAVLGSAAIAAGLGALGWYKFIRDDEHVMKTVDVYVMLQLNAADIPIDQLCKQMKQLKDVGVKGVMMDFWWSRVEKEPGYYDWSDYEKIVLLAKELGLRMQCVMAFHTCGEADGDDFVVKLPSWVIDVAKRIPGVFYEDEFGVKSEEYISIGADLERILPGRSLVKRTPIEAYSGFFKDFKKHFKSYLGSTITEVQVGLGPCGELRYPGYALSKWRFPGIGAFQCYDPFLLGDYQRYARQKGIENTVPPTKGTCGSYNSVPEETEFFKADGLYATEEGQIFLEWYFSRLAEHGDRLFEAARTVFGPEITLSCKVAGVHWCYNTASRAAEATSGYYHANGFDCYGKLSAMLKKHNATFLFTCMEKKDKDEPAEGRCSPQSLVRETARSASLNGVKYGGENALEFKKWSFYRQIVKTAAQCQTLYPDLHYECLTLLRLDETLMKPSHINHLEQFVERMTMNESG</sequence>
<dbReference type="AlphaFoldDB" id="A0A7S3ECE1"/>
<dbReference type="GO" id="GO:0000272">
    <property type="term" value="P:polysaccharide catabolic process"/>
    <property type="evidence" value="ECO:0007669"/>
    <property type="project" value="UniProtKB-KW"/>
</dbReference>
<dbReference type="InterPro" id="IPR001554">
    <property type="entry name" value="Glyco_hydro_14"/>
</dbReference>
<dbReference type="EMBL" id="HBHW01014064">
    <property type="protein sequence ID" value="CAE0042907.1"/>
    <property type="molecule type" value="Transcribed_RNA"/>
</dbReference>